<dbReference type="Pfam" id="PF01750">
    <property type="entry name" value="HycI"/>
    <property type="match status" value="1"/>
</dbReference>
<evidence type="ECO:0000256" key="7">
    <source>
        <dbReference type="PIRSR" id="PIRSR604419-1"/>
    </source>
</evidence>
<protein>
    <submittedName>
        <fullName evidence="8">HyaD/HybD family hydrogenase maturation endopeptidase</fullName>
    </submittedName>
</protein>
<dbReference type="AlphaFoldDB" id="A0A5B0WU01"/>
<dbReference type="Proteomes" id="UP000323708">
    <property type="component" value="Unassembled WGS sequence"/>
</dbReference>
<dbReference type="InterPro" id="IPR023430">
    <property type="entry name" value="Pept_HybD-like_dom_sf"/>
</dbReference>
<dbReference type="PANTHER" id="PTHR30302">
    <property type="entry name" value="HYDROGENASE 1 MATURATION PROTEASE"/>
    <property type="match status" value="1"/>
</dbReference>
<evidence type="ECO:0000313" key="8">
    <source>
        <dbReference type="EMBL" id="KAA1189671.1"/>
    </source>
</evidence>
<sequence>MSGRSQALVLGVGNLLWADEGFGVRCVEAFDQHFAVGDDITVADGGTQGLYLVDLLRDHNPVVIFDAVDFGDAPGTLRLVRDDDIPAFVGAHKMSLHQAGLQDVIACAKLLGGCASDMLLIGVQPVELEDYGGSLRDEIKACIPAALDRAAEYLAERGYTVTPRSAPAASDVITPGLDLASYETGRPSDHAACRHGDERVLLRSAKA</sequence>
<accession>A0A5B0WU01</accession>
<dbReference type="GO" id="GO:0046872">
    <property type="term" value="F:metal ion binding"/>
    <property type="evidence" value="ECO:0007669"/>
    <property type="project" value="UniProtKB-KW"/>
</dbReference>
<name>A0A5B0WU01_9GAMM</name>
<feature type="binding site" evidence="7">
    <location>
        <position position="66"/>
    </location>
    <ligand>
        <name>Ni(2+)</name>
        <dbReference type="ChEBI" id="CHEBI:49786"/>
    </ligand>
</feature>
<keyword evidence="5" id="KW-0064">Aspartyl protease</keyword>
<dbReference type="FunFam" id="3.40.50.1450:FF:000002">
    <property type="entry name" value="Hydrogenase 1 maturation protease"/>
    <property type="match status" value="1"/>
</dbReference>
<feature type="binding site" evidence="7">
    <location>
        <position position="20"/>
    </location>
    <ligand>
        <name>Ni(2+)</name>
        <dbReference type="ChEBI" id="CHEBI:49786"/>
    </ligand>
</feature>
<reference evidence="8 9" key="1">
    <citation type="submission" date="2019-09" db="EMBL/GenBank/DDBJ databases">
        <authorList>
            <person name="Chen X.-Y."/>
        </authorList>
    </citation>
    <scope>NUCLEOTIDE SEQUENCE [LARGE SCALE GENOMIC DNA]</scope>
    <source>
        <strain evidence="8 9">NY5</strain>
    </source>
</reference>
<dbReference type="CDD" id="cd06062">
    <property type="entry name" value="H2MP_MemB-H2up"/>
    <property type="match status" value="1"/>
</dbReference>
<evidence type="ECO:0000256" key="1">
    <source>
        <dbReference type="ARBA" id="ARBA00006814"/>
    </source>
</evidence>
<keyword evidence="4 7" id="KW-0479">Metal-binding</keyword>
<organism evidence="8 9">
    <name type="scientific">Pseudohalioglobus sediminis</name>
    <dbReference type="NCBI Taxonomy" id="2606449"/>
    <lineage>
        <taxon>Bacteria</taxon>
        <taxon>Pseudomonadati</taxon>
        <taxon>Pseudomonadota</taxon>
        <taxon>Gammaproteobacteria</taxon>
        <taxon>Cellvibrionales</taxon>
        <taxon>Halieaceae</taxon>
        <taxon>Pseudohalioglobus</taxon>
    </lineage>
</organism>
<dbReference type="Gene3D" id="3.40.50.1450">
    <property type="entry name" value="HybD-like"/>
    <property type="match status" value="1"/>
</dbReference>
<dbReference type="NCBIfam" id="TIGR00072">
    <property type="entry name" value="hydrog_prot"/>
    <property type="match status" value="1"/>
</dbReference>
<keyword evidence="9" id="KW-1185">Reference proteome</keyword>
<evidence type="ECO:0000256" key="5">
    <source>
        <dbReference type="ARBA" id="ARBA00022750"/>
    </source>
</evidence>
<gene>
    <name evidence="8" type="primary">hybD</name>
    <name evidence="8" type="ORF">F0M18_15085</name>
</gene>
<dbReference type="PANTHER" id="PTHR30302:SF1">
    <property type="entry name" value="HYDROGENASE 2 MATURATION PROTEASE"/>
    <property type="match status" value="1"/>
</dbReference>
<dbReference type="NCBIfam" id="TIGR00140">
    <property type="entry name" value="hupD"/>
    <property type="match status" value="1"/>
</dbReference>
<evidence type="ECO:0000256" key="4">
    <source>
        <dbReference type="ARBA" id="ARBA00022723"/>
    </source>
</evidence>
<dbReference type="EMBL" id="VTUX01000007">
    <property type="protein sequence ID" value="KAA1189671.1"/>
    <property type="molecule type" value="Genomic_DNA"/>
</dbReference>
<evidence type="ECO:0000313" key="9">
    <source>
        <dbReference type="Proteomes" id="UP000323708"/>
    </source>
</evidence>
<evidence type="ECO:0000256" key="3">
    <source>
        <dbReference type="ARBA" id="ARBA00022670"/>
    </source>
</evidence>
<dbReference type="PRINTS" id="PR00446">
    <property type="entry name" value="HYDRGNUPTAKE"/>
</dbReference>
<dbReference type="GO" id="GO:0004190">
    <property type="term" value="F:aspartic-type endopeptidase activity"/>
    <property type="evidence" value="ECO:0007669"/>
    <property type="project" value="UniProtKB-KW"/>
</dbReference>
<comment type="caution">
    <text evidence="8">The sequence shown here is derived from an EMBL/GenBank/DDBJ whole genome shotgun (WGS) entry which is preliminary data.</text>
</comment>
<keyword evidence="2 7" id="KW-0533">Nickel</keyword>
<keyword evidence="6" id="KW-0378">Hydrolase</keyword>
<dbReference type="SUPFAM" id="SSF53163">
    <property type="entry name" value="HybD-like"/>
    <property type="match status" value="1"/>
</dbReference>
<dbReference type="GO" id="GO:0008047">
    <property type="term" value="F:enzyme activator activity"/>
    <property type="evidence" value="ECO:0007669"/>
    <property type="project" value="InterPro"/>
</dbReference>
<evidence type="ECO:0000256" key="2">
    <source>
        <dbReference type="ARBA" id="ARBA00022596"/>
    </source>
</evidence>
<comment type="similarity">
    <text evidence="1">Belongs to the peptidase A31 family.</text>
</comment>
<proteinExistence type="inferred from homology"/>
<dbReference type="GO" id="GO:0016485">
    <property type="term" value="P:protein processing"/>
    <property type="evidence" value="ECO:0007669"/>
    <property type="project" value="InterPro"/>
</dbReference>
<dbReference type="RefSeq" id="WP_149612281.1">
    <property type="nucleotide sequence ID" value="NZ_VTUX01000007.1"/>
</dbReference>
<feature type="binding site" evidence="7">
    <location>
        <position position="97"/>
    </location>
    <ligand>
        <name>Ni(2+)</name>
        <dbReference type="ChEBI" id="CHEBI:49786"/>
    </ligand>
</feature>
<evidence type="ECO:0000256" key="6">
    <source>
        <dbReference type="ARBA" id="ARBA00022801"/>
    </source>
</evidence>
<dbReference type="InterPro" id="IPR004419">
    <property type="entry name" value="Pept_A31_hyd_express"/>
</dbReference>
<keyword evidence="3" id="KW-0645">Protease</keyword>
<dbReference type="InterPro" id="IPR000671">
    <property type="entry name" value="Peptidase_A31"/>
</dbReference>